<name>A0A6V7U611_MELEN</name>
<protein>
    <submittedName>
        <fullName evidence="1">Uncharacterized protein</fullName>
    </submittedName>
</protein>
<evidence type="ECO:0000313" key="1">
    <source>
        <dbReference type="EMBL" id="CAD2143727.1"/>
    </source>
</evidence>
<accession>A0A6V7U611</accession>
<dbReference type="Proteomes" id="UP000580250">
    <property type="component" value="Unassembled WGS sequence"/>
</dbReference>
<gene>
    <name evidence="1" type="ORF">MENT_LOCUS7689</name>
</gene>
<dbReference type="AlphaFoldDB" id="A0A6V7U611"/>
<organism evidence="1 2">
    <name type="scientific">Meloidogyne enterolobii</name>
    <name type="common">Root-knot nematode worm</name>
    <name type="synonym">Meloidogyne mayaguensis</name>
    <dbReference type="NCBI Taxonomy" id="390850"/>
    <lineage>
        <taxon>Eukaryota</taxon>
        <taxon>Metazoa</taxon>
        <taxon>Ecdysozoa</taxon>
        <taxon>Nematoda</taxon>
        <taxon>Chromadorea</taxon>
        <taxon>Rhabditida</taxon>
        <taxon>Tylenchina</taxon>
        <taxon>Tylenchomorpha</taxon>
        <taxon>Tylenchoidea</taxon>
        <taxon>Meloidogynidae</taxon>
        <taxon>Meloidogyninae</taxon>
        <taxon>Meloidogyne</taxon>
    </lineage>
</organism>
<dbReference type="EMBL" id="CAJEWN010000032">
    <property type="protein sequence ID" value="CAD2143727.1"/>
    <property type="molecule type" value="Genomic_DNA"/>
</dbReference>
<reference evidence="1 2" key="1">
    <citation type="submission" date="2020-08" db="EMBL/GenBank/DDBJ databases">
        <authorList>
            <person name="Koutsovoulos G."/>
            <person name="Danchin GJ E."/>
        </authorList>
    </citation>
    <scope>NUCLEOTIDE SEQUENCE [LARGE SCALE GENOMIC DNA]</scope>
</reference>
<evidence type="ECO:0000313" key="2">
    <source>
        <dbReference type="Proteomes" id="UP000580250"/>
    </source>
</evidence>
<sequence>MRLNNEKIILASNHLPPKRSKKEMIQVFCFRTKECAKKRKQL</sequence>
<comment type="caution">
    <text evidence="1">The sequence shown here is derived from an EMBL/GenBank/DDBJ whole genome shotgun (WGS) entry which is preliminary data.</text>
</comment>
<proteinExistence type="predicted"/>